<evidence type="ECO:0000313" key="3">
    <source>
        <dbReference type="Proteomes" id="UP000824232"/>
    </source>
</evidence>
<accession>A0A9D1DUM0</accession>
<reference evidence="2" key="2">
    <citation type="journal article" date="2021" name="PeerJ">
        <title>Extensive microbial diversity within the chicken gut microbiome revealed by metagenomics and culture.</title>
        <authorList>
            <person name="Gilroy R."/>
            <person name="Ravi A."/>
            <person name="Getino M."/>
            <person name="Pursley I."/>
            <person name="Horton D.L."/>
            <person name="Alikhan N.F."/>
            <person name="Baker D."/>
            <person name="Gharbi K."/>
            <person name="Hall N."/>
            <person name="Watson M."/>
            <person name="Adriaenssens E.M."/>
            <person name="Foster-Nyarko E."/>
            <person name="Jarju S."/>
            <person name="Secka A."/>
            <person name="Antonio M."/>
            <person name="Oren A."/>
            <person name="Chaudhuri R.R."/>
            <person name="La Ragione R."/>
            <person name="Hildebrand F."/>
            <person name="Pallen M.J."/>
        </authorList>
    </citation>
    <scope>NUCLEOTIDE SEQUENCE</scope>
    <source>
        <strain evidence="2">CHK184-20233</strain>
    </source>
</reference>
<protein>
    <submittedName>
        <fullName evidence="2">Uncharacterized protein</fullName>
    </submittedName>
</protein>
<keyword evidence="1" id="KW-1133">Transmembrane helix</keyword>
<dbReference type="AlphaFoldDB" id="A0A9D1DUM0"/>
<keyword evidence="1" id="KW-0472">Membrane</keyword>
<feature type="transmembrane region" description="Helical" evidence="1">
    <location>
        <begin position="12"/>
        <end position="33"/>
    </location>
</feature>
<comment type="caution">
    <text evidence="2">The sequence shown here is derived from an EMBL/GenBank/DDBJ whole genome shotgun (WGS) entry which is preliminary data.</text>
</comment>
<keyword evidence="1" id="KW-0812">Transmembrane</keyword>
<name>A0A9D1DUM0_9FIRM</name>
<organism evidence="2 3">
    <name type="scientific">Candidatus Onthousia excrementipullorum</name>
    <dbReference type="NCBI Taxonomy" id="2840884"/>
    <lineage>
        <taxon>Bacteria</taxon>
        <taxon>Bacillati</taxon>
        <taxon>Bacillota</taxon>
        <taxon>Bacilli</taxon>
        <taxon>Candidatus Onthousia</taxon>
    </lineage>
</organism>
<evidence type="ECO:0000313" key="2">
    <source>
        <dbReference type="EMBL" id="HIR59444.1"/>
    </source>
</evidence>
<reference evidence="2" key="1">
    <citation type="submission" date="2020-10" db="EMBL/GenBank/DDBJ databases">
        <authorList>
            <person name="Gilroy R."/>
        </authorList>
    </citation>
    <scope>NUCLEOTIDE SEQUENCE</scope>
    <source>
        <strain evidence="2">CHK184-20233</strain>
    </source>
</reference>
<dbReference type="EMBL" id="DVHC01000055">
    <property type="protein sequence ID" value="HIR59444.1"/>
    <property type="molecule type" value="Genomic_DNA"/>
</dbReference>
<dbReference type="Proteomes" id="UP000824232">
    <property type="component" value="Unassembled WGS sequence"/>
</dbReference>
<sequence length="229" mass="26448">MKKVLLEYANVFAYTITGLIFGLAFFLLFINFYHMQELAETVDVSAYNDTNKASVEEKIETIRNNINVYNQSTYNGSLNIYGLNTVQLKLQDCLEIIESEDMMKYFELDEIGINDSYNFTVDFKNKILNDCLVMQVKSLFNTDTVATLPNFDTIKPYVELDLEALLDSTNYVQSNIENSDHYYFSTETNKANFFNLVDDSYSDIMNSYQNSLDLLVEVSNWYRDIVIGG</sequence>
<proteinExistence type="predicted"/>
<gene>
    <name evidence="2" type="ORF">IAB38_05275</name>
</gene>
<evidence type="ECO:0000256" key="1">
    <source>
        <dbReference type="SAM" id="Phobius"/>
    </source>
</evidence>